<feature type="signal peptide" evidence="2">
    <location>
        <begin position="1"/>
        <end position="20"/>
    </location>
</feature>
<feature type="region of interest" description="Disordered" evidence="1">
    <location>
        <begin position="26"/>
        <end position="53"/>
    </location>
</feature>
<keyword evidence="5" id="KW-1185">Reference proteome</keyword>
<dbReference type="Proteomes" id="UP000248783">
    <property type="component" value="Unassembled WGS sequence"/>
</dbReference>
<dbReference type="Gene3D" id="1.20.1260.10">
    <property type="match status" value="1"/>
</dbReference>
<evidence type="ECO:0000259" key="3">
    <source>
        <dbReference type="Pfam" id="PF03713"/>
    </source>
</evidence>
<protein>
    <recommendedName>
        <fullName evidence="3">DUF305 domain-containing protein</fullName>
    </recommendedName>
</protein>
<dbReference type="AlphaFoldDB" id="A0A2W5XQ97"/>
<dbReference type="Pfam" id="PF03713">
    <property type="entry name" value="DUF305"/>
    <property type="match status" value="1"/>
</dbReference>
<dbReference type="InterPro" id="IPR005183">
    <property type="entry name" value="DUF305_CopM-like"/>
</dbReference>
<organism evidence="4 5">
    <name type="scientific">Xylanimonas oleitrophica</name>
    <dbReference type="NCBI Taxonomy" id="2607479"/>
    <lineage>
        <taxon>Bacteria</taxon>
        <taxon>Bacillati</taxon>
        <taxon>Actinomycetota</taxon>
        <taxon>Actinomycetes</taxon>
        <taxon>Micrococcales</taxon>
        <taxon>Promicromonosporaceae</taxon>
        <taxon>Xylanimonas</taxon>
    </lineage>
</organism>
<evidence type="ECO:0000256" key="1">
    <source>
        <dbReference type="SAM" id="MobiDB-lite"/>
    </source>
</evidence>
<feature type="domain" description="DUF305" evidence="3">
    <location>
        <begin position="56"/>
        <end position="193"/>
    </location>
</feature>
<keyword evidence="2" id="KW-0732">Signal</keyword>
<evidence type="ECO:0000313" key="4">
    <source>
        <dbReference type="EMBL" id="PZR51678.1"/>
    </source>
</evidence>
<gene>
    <name evidence="4" type="ORF">DNL40_15560</name>
</gene>
<dbReference type="PROSITE" id="PS51257">
    <property type="entry name" value="PROKAR_LIPOPROTEIN"/>
    <property type="match status" value="1"/>
</dbReference>
<evidence type="ECO:0000256" key="2">
    <source>
        <dbReference type="SAM" id="SignalP"/>
    </source>
</evidence>
<dbReference type="EMBL" id="QKWH01000018">
    <property type="protein sequence ID" value="PZR51678.1"/>
    <property type="molecule type" value="Genomic_DNA"/>
</dbReference>
<comment type="caution">
    <text evidence="4">The sequence shown here is derived from an EMBL/GenBank/DDBJ whole genome shotgun (WGS) entry which is preliminary data.</text>
</comment>
<reference evidence="4 5" key="1">
    <citation type="submission" date="2018-06" db="EMBL/GenBank/DDBJ databases">
        <title>Whole genome sequencing of a novel hydrocarbon degrading bacterial strain, PW21 isolated from oil contaminated produced water sample.</title>
        <authorList>
            <person name="Nagkirti P."/>
            <person name="Shaikh A."/>
            <person name="Gowdaman V."/>
            <person name="Engineer A.E."/>
            <person name="Dagar S."/>
            <person name="Dhakephalkar P.K."/>
        </authorList>
    </citation>
    <scope>NUCLEOTIDE SEQUENCE [LARGE SCALE GENOMIC DNA]</scope>
    <source>
        <strain evidence="4 5">PW21</strain>
    </source>
</reference>
<feature type="compositionally biased region" description="Polar residues" evidence="1">
    <location>
        <begin position="32"/>
        <end position="53"/>
    </location>
</feature>
<dbReference type="PANTHER" id="PTHR36933">
    <property type="entry name" value="SLL0788 PROTEIN"/>
    <property type="match status" value="1"/>
</dbReference>
<sequence length="198" mass="21307">MHRRRVLTFALASMVAVTVAACGARGEEPQAEGSQTPAGSSPTAQTDGSEQTSQVDATFAATMIPHHEMGIEMTKMALEKAATPGVKQVAETAQASQQEQLPQLREIADAAGMEPMSPEPPLQELNDQQMAELQALQGEDFDRRWLDVFRSHHMAAIMMADVALATDDDGPAQALEQTIHDGQLDDVEQMNALRADLG</sequence>
<accession>A0A2W5XQ97</accession>
<feature type="chain" id="PRO_5038544490" description="DUF305 domain-containing protein" evidence="2">
    <location>
        <begin position="21"/>
        <end position="198"/>
    </location>
</feature>
<evidence type="ECO:0000313" key="5">
    <source>
        <dbReference type="Proteomes" id="UP000248783"/>
    </source>
</evidence>
<dbReference type="PANTHER" id="PTHR36933:SF1">
    <property type="entry name" value="SLL0788 PROTEIN"/>
    <property type="match status" value="1"/>
</dbReference>
<proteinExistence type="predicted"/>
<name>A0A2W5XQ97_9MICO</name>
<dbReference type="InterPro" id="IPR012347">
    <property type="entry name" value="Ferritin-like"/>
</dbReference>